<sequence length="102" mass="11841">MSLQGIFRCRFFFLFASSLDAMVRYVSVRLGLSIPEILKESRTSVSYSINRVLWSRVRLSGTRETVQSLLKKKQHVSIFVLVGVTSFTIRRNWWHLRGTNSS</sequence>
<reference evidence="1" key="1">
    <citation type="journal article" date="2013" name="J. Gen. Virol.">
        <title>Ultrastructural and genomic characterization of a second banchine polydnavirus confirms the existence of shared features within this ichnovirus lineage.</title>
        <authorList>
            <person name="Djoumad A."/>
            <person name="Stoltz D."/>
            <person name="Beliveau C."/>
            <person name="Boyle B."/>
            <person name="Kuhn L."/>
            <person name="Cusson M."/>
        </authorList>
    </citation>
    <scope>NUCLEOTIDE SEQUENCE</scope>
</reference>
<protein>
    <submittedName>
        <fullName evidence="1">AsIV-cont00063-ORF2</fullName>
    </submittedName>
</protein>
<organism evidence="1">
    <name type="scientific">Apophua simplicipes ichnovirus</name>
    <dbReference type="NCBI Taxonomy" id="1329648"/>
    <lineage>
        <taxon>Viruses</taxon>
        <taxon>Viruses incertae sedis</taxon>
        <taxon>Polydnaviriformidae</taxon>
        <taxon>Ichnoviriform</taxon>
    </lineage>
</organism>
<dbReference type="EMBL" id="KC752269">
    <property type="protein sequence ID" value="AGQ20180.1"/>
    <property type="molecule type" value="Genomic_DNA"/>
</dbReference>
<accession>S5DT20</accession>
<proteinExistence type="predicted"/>
<evidence type="ECO:0000313" key="1">
    <source>
        <dbReference type="EMBL" id="AGQ20180.1"/>
    </source>
</evidence>
<name>S5DT20_9VIRU</name>